<keyword evidence="3" id="KW-1185">Reference proteome</keyword>
<feature type="signal peptide" evidence="1">
    <location>
        <begin position="1"/>
        <end position="22"/>
    </location>
</feature>
<accession>A0AAJ0AFD0</accession>
<comment type="caution">
    <text evidence="2">The sequence shown here is derived from an EMBL/GenBank/DDBJ whole genome shotgun (WGS) entry which is preliminary data.</text>
</comment>
<dbReference type="Proteomes" id="UP001224890">
    <property type="component" value="Unassembled WGS sequence"/>
</dbReference>
<dbReference type="AlphaFoldDB" id="A0AAJ0AFD0"/>
<evidence type="ECO:0000256" key="1">
    <source>
        <dbReference type="SAM" id="SignalP"/>
    </source>
</evidence>
<feature type="chain" id="PRO_5042566496" evidence="1">
    <location>
        <begin position="23"/>
        <end position="107"/>
    </location>
</feature>
<evidence type="ECO:0000313" key="3">
    <source>
        <dbReference type="Proteomes" id="UP001224890"/>
    </source>
</evidence>
<name>A0AAJ0AFD0_9PEZI</name>
<dbReference type="RefSeq" id="XP_060426869.1">
    <property type="nucleotide sequence ID" value="XM_060581094.1"/>
</dbReference>
<keyword evidence="1" id="KW-0732">Signal</keyword>
<gene>
    <name evidence="2" type="ORF">BDP55DRAFT_770665</name>
</gene>
<evidence type="ECO:0000313" key="2">
    <source>
        <dbReference type="EMBL" id="KAK1672866.1"/>
    </source>
</evidence>
<dbReference type="GeneID" id="85465620"/>
<reference evidence="2" key="1">
    <citation type="submission" date="2021-06" db="EMBL/GenBank/DDBJ databases">
        <title>Comparative genomics, transcriptomics and evolutionary studies reveal genomic signatures of adaptation to plant cell wall in hemibiotrophic fungi.</title>
        <authorList>
            <consortium name="DOE Joint Genome Institute"/>
            <person name="Baroncelli R."/>
            <person name="Diaz J.F."/>
            <person name="Benocci T."/>
            <person name="Peng M."/>
            <person name="Battaglia E."/>
            <person name="Haridas S."/>
            <person name="Andreopoulos W."/>
            <person name="Labutti K."/>
            <person name="Pangilinan J."/>
            <person name="Floch G.L."/>
            <person name="Makela M.R."/>
            <person name="Henrissat B."/>
            <person name="Grigoriev I.V."/>
            <person name="Crouch J.A."/>
            <person name="De Vries R.P."/>
            <person name="Sukno S.A."/>
            <person name="Thon M.R."/>
        </authorList>
    </citation>
    <scope>NUCLEOTIDE SEQUENCE</scope>
    <source>
        <strain evidence="2">CBS 193.32</strain>
    </source>
</reference>
<protein>
    <submittedName>
        <fullName evidence="2">Uncharacterized protein</fullName>
    </submittedName>
</protein>
<sequence length="107" mass="11446">MHSSSILTVAVAALGFFGQASAWCNWNKKTVENCCYRDNDARVRQGGYINFPQGTICPESHAKTCGADCCTFDTGLGIGCPKVVGILGVFDIIAAVMKWSVVKLVVL</sequence>
<dbReference type="EMBL" id="JAHMHR010000035">
    <property type="protein sequence ID" value="KAK1672866.1"/>
    <property type="molecule type" value="Genomic_DNA"/>
</dbReference>
<proteinExistence type="predicted"/>
<organism evidence="2 3">
    <name type="scientific">Colletotrichum godetiae</name>
    <dbReference type="NCBI Taxonomy" id="1209918"/>
    <lineage>
        <taxon>Eukaryota</taxon>
        <taxon>Fungi</taxon>
        <taxon>Dikarya</taxon>
        <taxon>Ascomycota</taxon>
        <taxon>Pezizomycotina</taxon>
        <taxon>Sordariomycetes</taxon>
        <taxon>Hypocreomycetidae</taxon>
        <taxon>Glomerellales</taxon>
        <taxon>Glomerellaceae</taxon>
        <taxon>Colletotrichum</taxon>
        <taxon>Colletotrichum acutatum species complex</taxon>
    </lineage>
</organism>